<dbReference type="Proteomes" id="UP000016160">
    <property type="component" value="Chromosome"/>
</dbReference>
<feature type="domain" description="Glycoside hydrolase family 2 catalytic" evidence="1">
    <location>
        <begin position="125"/>
        <end position="237"/>
    </location>
</feature>
<proteinExistence type="predicted"/>
<dbReference type="InterPro" id="IPR017853">
    <property type="entry name" value="GH"/>
</dbReference>
<dbReference type="HOGENOM" id="CLU_034725_0_0_10"/>
<dbReference type="eggNOG" id="COG3250">
    <property type="taxonomic scope" value="Bacteria"/>
</dbReference>
<dbReference type="PANTHER" id="PTHR42732">
    <property type="entry name" value="BETA-GALACTOSIDASE"/>
    <property type="match status" value="1"/>
</dbReference>
<evidence type="ECO:0000313" key="2">
    <source>
        <dbReference type="EMBL" id="CDF80707.1"/>
    </source>
</evidence>
<dbReference type="RefSeq" id="WP_158409035.1">
    <property type="nucleotide sequence ID" value="NZ_HG315671.1"/>
</dbReference>
<dbReference type="PANTHER" id="PTHR42732:SF1">
    <property type="entry name" value="BETA-MANNOSIDASE"/>
    <property type="match status" value="1"/>
</dbReference>
<keyword evidence="3" id="KW-1185">Reference proteome</keyword>
<dbReference type="STRING" id="1347342.BN863_29950"/>
<dbReference type="Pfam" id="PF02836">
    <property type="entry name" value="Glyco_hydro_2_C"/>
    <property type="match status" value="1"/>
</dbReference>
<sequence>MKKVFLIFVFFLSICLGFYIHLNKTVSIIGNKDKAVFIRKNNIGLQLFRNGKPFYIKGAGGQPYLNELSNAGGNTLRLYDTIQLSETLDKAQDLNLAVIVDIPLARPRASYNPYLKDCFNLKLKNDVRQLVRRYSNHPALLFWNLGNEIRFPLVLEKNEFIRTFNELIDIIHEEDPNHLVGTSVSGTSKKQTLGLHMHAPNLDIIGLNVFGNLKDVKSLERLTSLFFTSKPYYFTEWGIHGPWEEERSKWNVLLELNSTEKAQVIKNRYEDFIKPDETTLGSIVFYWGSKIEGTPTWFNIFDSIGRKSESYYTLKSIWGGKSESKFHPTKIEKFELDGRIAQEKNPLIFQPNQIKQAQIFIDKNIDSTIQFDWKIHKEAWGNQRWSKSSVLNKVLDSLNTNSSNILTFIVPNEEGPYRLFVNIYDKHNNFSTANIPFYVLEIK</sequence>
<reference evidence="2 3" key="1">
    <citation type="journal article" date="2013" name="Appl. Environ. Microbiol.">
        <title>The genome of the alga-associated marine flavobacterium Formosa agariphila KMM 3901T reveals a broad potential for degradation of algal polysaccharides.</title>
        <authorList>
            <person name="Mann A.J."/>
            <person name="Hahnke R.L."/>
            <person name="Huang S."/>
            <person name="Werner J."/>
            <person name="Xing P."/>
            <person name="Barbeyron T."/>
            <person name="Huettel B."/>
            <person name="Stueber K."/>
            <person name="Reinhardt R."/>
            <person name="Harder J."/>
            <person name="Gloeckner F.O."/>
            <person name="Amann R.I."/>
            <person name="Teeling H."/>
        </authorList>
    </citation>
    <scope>NUCLEOTIDE SEQUENCE [LARGE SCALE GENOMIC DNA]</scope>
    <source>
        <strain evidence="3">DSM 15362 / KCTC 12365 / LMG 23005 / KMM 3901</strain>
    </source>
</reference>
<dbReference type="Gene3D" id="3.20.20.80">
    <property type="entry name" value="Glycosidases"/>
    <property type="match status" value="1"/>
</dbReference>
<evidence type="ECO:0000313" key="3">
    <source>
        <dbReference type="Proteomes" id="UP000016160"/>
    </source>
</evidence>
<organism evidence="2 3">
    <name type="scientific">Formosa agariphila (strain DSM 15362 / KCTC 12365 / LMG 23005 / KMM 3901 / M-2Alg 35-1)</name>
    <dbReference type="NCBI Taxonomy" id="1347342"/>
    <lineage>
        <taxon>Bacteria</taxon>
        <taxon>Pseudomonadati</taxon>
        <taxon>Bacteroidota</taxon>
        <taxon>Flavobacteriia</taxon>
        <taxon>Flavobacteriales</taxon>
        <taxon>Flavobacteriaceae</taxon>
        <taxon>Formosa</taxon>
    </lineage>
</organism>
<dbReference type="InterPro" id="IPR006103">
    <property type="entry name" value="Glyco_hydro_2_cat"/>
</dbReference>
<name>T2KPC5_FORAG</name>
<keyword evidence="2" id="KW-0378">Hydrolase</keyword>
<dbReference type="PATRIC" id="fig|1347342.6.peg.3014"/>
<evidence type="ECO:0000259" key="1">
    <source>
        <dbReference type="Pfam" id="PF02836"/>
    </source>
</evidence>
<dbReference type="EMBL" id="HG315671">
    <property type="protein sequence ID" value="CDF80707.1"/>
    <property type="molecule type" value="Genomic_DNA"/>
</dbReference>
<dbReference type="GO" id="GO:0004553">
    <property type="term" value="F:hydrolase activity, hydrolyzing O-glycosyl compounds"/>
    <property type="evidence" value="ECO:0007669"/>
    <property type="project" value="InterPro"/>
</dbReference>
<dbReference type="SUPFAM" id="SSF51445">
    <property type="entry name" value="(Trans)glycosidases"/>
    <property type="match status" value="1"/>
</dbReference>
<protein>
    <submittedName>
        <fullName evidence="2">Glycoside hydrolase (GHnc)</fullName>
    </submittedName>
</protein>
<dbReference type="AlphaFoldDB" id="T2KPC5"/>
<dbReference type="InterPro" id="IPR051913">
    <property type="entry name" value="GH2_Domain-Containing"/>
</dbReference>
<gene>
    <name evidence="2" type="ORF">BN863_29950</name>
</gene>
<dbReference type="GO" id="GO:0005975">
    <property type="term" value="P:carbohydrate metabolic process"/>
    <property type="evidence" value="ECO:0007669"/>
    <property type="project" value="InterPro"/>
</dbReference>
<dbReference type="OrthoDB" id="9774262at2"/>
<accession>T2KPC5</accession>